<keyword evidence="3" id="KW-1185">Reference proteome</keyword>
<proteinExistence type="predicted"/>
<accession>A0A167K7K2</accession>
<evidence type="ECO:0000313" key="3">
    <source>
        <dbReference type="Proteomes" id="UP000076738"/>
    </source>
</evidence>
<gene>
    <name evidence="2" type="ORF">CALVIDRAFT_600005</name>
</gene>
<dbReference type="EMBL" id="KV417295">
    <property type="protein sequence ID" value="KZO94350.1"/>
    <property type="molecule type" value="Genomic_DNA"/>
</dbReference>
<evidence type="ECO:0000256" key="1">
    <source>
        <dbReference type="SAM" id="SignalP"/>
    </source>
</evidence>
<sequence>MYCTLFALLFGLVVADPTGPPKARRSNALCDFYACQSTDLQGAALVSVLFLSADPPNPPELVCEYMDSNDCYYNSITSQLVGGITNVCPPPICVPQQACASYDCPVLASYALSEFPSYYNGELGVECTYTSAAPNGNIAICFYSTSNGQLLNGIISAGGGLLPCPFIATCTSTGPSRRRAYVELDGRALHGAARASKADDFEDAYQPW</sequence>
<protein>
    <submittedName>
        <fullName evidence="2">Uncharacterized protein</fullName>
    </submittedName>
</protein>
<evidence type="ECO:0000313" key="2">
    <source>
        <dbReference type="EMBL" id="KZO94350.1"/>
    </source>
</evidence>
<name>A0A167K7K2_CALVF</name>
<feature type="chain" id="PRO_5012136232" evidence="1">
    <location>
        <begin position="16"/>
        <end position="208"/>
    </location>
</feature>
<organism evidence="2 3">
    <name type="scientific">Calocera viscosa (strain TUFC12733)</name>
    <dbReference type="NCBI Taxonomy" id="1330018"/>
    <lineage>
        <taxon>Eukaryota</taxon>
        <taxon>Fungi</taxon>
        <taxon>Dikarya</taxon>
        <taxon>Basidiomycota</taxon>
        <taxon>Agaricomycotina</taxon>
        <taxon>Dacrymycetes</taxon>
        <taxon>Dacrymycetales</taxon>
        <taxon>Dacrymycetaceae</taxon>
        <taxon>Calocera</taxon>
    </lineage>
</organism>
<keyword evidence="1" id="KW-0732">Signal</keyword>
<feature type="signal peptide" evidence="1">
    <location>
        <begin position="1"/>
        <end position="15"/>
    </location>
</feature>
<dbReference type="Proteomes" id="UP000076738">
    <property type="component" value="Unassembled WGS sequence"/>
</dbReference>
<dbReference type="AlphaFoldDB" id="A0A167K7K2"/>
<reference evidence="2 3" key="1">
    <citation type="journal article" date="2016" name="Mol. Biol. Evol.">
        <title>Comparative Genomics of Early-Diverging Mushroom-Forming Fungi Provides Insights into the Origins of Lignocellulose Decay Capabilities.</title>
        <authorList>
            <person name="Nagy L.G."/>
            <person name="Riley R."/>
            <person name="Tritt A."/>
            <person name="Adam C."/>
            <person name="Daum C."/>
            <person name="Floudas D."/>
            <person name="Sun H."/>
            <person name="Yadav J.S."/>
            <person name="Pangilinan J."/>
            <person name="Larsson K.H."/>
            <person name="Matsuura K."/>
            <person name="Barry K."/>
            <person name="Labutti K."/>
            <person name="Kuo R."/>
            <person name="Ohm R.A."/>
            <person name="Bhattacharya S.S."/>
            <person name="Shirouzu T."/>
            <person name="Yoshinaga Y."/>
            <person name="Martin F.M."/>
            <person name="Grigoriev I.V."/>
            <person name="Hibbett D.S."/>
        </authorList>
    </citation>
    <scope>NUCLEOTIDE SEQUENCE [LARGE SCALE GENOMIC DNA]</scope>
    <source>
        <strain evidence="2 3">TUFC12733</strain>
    </source>
</reference>